<protein>
    <submittedName>
        <fullName evidence="2">Uncharacterized protein</fullName>
    </submittedName>
</protein>
<dbReference type="EMBL" id="VJMH01001620">
    <property type="protein sequence ID" value="KAF0711398.1"/>
    <property type="molecule type" value="Genomic_DNA"/>
</dbReference>
<feature type="transmembrane region" description="Helical" evidence="1">
    <location>
        <begin position="578"/>
        <end position="598"/>
    </location>
</feature>
<keyword evidence="1" id="KW-0812">Transmembrane</keyword>
<gene>
    <name evidence="2" type="ORF">As57867_005280</name>
</gene>
<keyword evidence="1" id="KW-1133">Transmembrane helix</keyword>
<accession>A0A6A4ZH86</accession>
<proteinExistence type="predicted"/>
<feature type="transmembrane region" description="Helical" evidence="1">
    <location>
        <begin position="402"/>
        <end position="428"/>
    </location>
</feature>
<evidence type="ECO:0000256" key="1">
    <source>
        <dbReference type="SAM" id="Phobius"/>
    </source>
</evidence>
<comment type="caution">
    <text evidence="2">The sequence shown here is derived from an EMBL/GenBank/DDBJ whole genome shotgun (WGS) entry which is preliminary data.</text>
</comment>
<feature type="transmembrane region" description="Helical" evidence="1">
    <location>
        <begin position="1363"/>
        <end position="1387"/>
    </location>
</feature>
<feature type="transmembrane region" description="Helical" evidence="1">
    <location>
        <begin position="724"/>
        <end position="744"/>
    </location>
</feature>
<organism evidence="2">
    <name type="scientific">Aphanomyces stellatus</name>
    <dbReference type="NCBI Taxonomy" id="120398"/>
    <lineage>
        <taxon>Eukaryota</taxon>
        <taxon>Sar</taxon>
        <taxon>Stramenopiles</taxon>
        <taxon>Oomycota</taxon>
        <taxon>Saprolegniomycetes</taxon>
        <taxon>Saprolegniales</taxon>
        <taxon>Verrucalvaceae</taxon>
        <taxon>Aphanomyces</taxon>
    </lineage>
</organism>
<reference evidence="2" key="1">
    <citation type="submission" date="2019-06" db="EMBL/GenBank/DDBJ databases">
        <title>Genomics analysis of Aphanomyces spp. identifies a new class of oomycete effector associated with host adaptation.</title>
        <authorList>
            <person name="Gaulin E."/>
        </authorList>
    </citation>
    <scope>NUCLEOTIDE SEQUENCE</scope>
    <source>
        <strain evidence="2">CBS 578.67</strain>
    </source>
</reference>
<evidence type="ECO:0000313" key="2">
    <source>
        <dbReference type="EMBL" id="KAF0711398.1"/>
    </source>
</evidence>
<feature type="non-terminal residue" evidence="2">
    <location>
        <position position="1396"/>
    </location>
</feature>
<feature type="transmembrane region" description="Helical" evidence="1">
    <location>
        <begin position="1319"/>
        <end position="1342"/>
    </location>
</feature>
<feature type="non-terminal residue" evidence="2">
    <location>
        <position position="1"/>
    </location>
</feature>
<feature type="transmembrane region" description="Helical" evidence="1">
    <location>
        <begin position="488"/>
        <end position="506"/>
    </location>
</feature>
<name>A0A6A4ZH86_9STRA</name>
<sequence>YYPEVERVIFAPLQTTDHGAQVVQSILARPWLSVADETSLWTSNGLAYFQNIVQNYYEEGMQDTIVIENALGMRQTITIYRKPHVTRPKSYWTTVNAYCGMWNDLDSCAQSDASLIRSAPNNFEALGNNWDYYYSGTIGTNATEIIRANLGPLTVIDIFLVPPPSSLLALVSNFKDTLYASSLQSLSGLSAYVELSEPVVDAVPAAWVSPHATYYGGNPMCAYGTAMPFVQLSFSYDDDCGTQDQLVTRLAKDSVLFAMMATSVQSQTSFSSICGLCSSVSYASCLHTLASAYTVFHDLVGPSLPSFANALQETNQDLLPLNTSFVQWATLHGVDQVLTQRMVSPSDPWSFFGWMAMFDWANDGRQVFSFEGDYATYVLMSRPVSAVPLVADDQELPHSACVYLLVICIYVSAVLVVVLTLVLVYGTLARFNVDGRNLFVVNRLIGSTYVGRPFLFLRGFTAIIVLSTSPVTLTSYSGMTKLDFAPRPLWHILVIAGEASWITYVVNDFLVPLTSTYSAHYAPVSSILTWLILVVVEGSIPYRATASIDRKCSILSFIKGVNCTSGVVSIGSLHRVQALLVVAVATVPIAYVVVVLVSKCWQTLRPTRRGALPHMLLPSASEAFLARHEKHSTYYDAVACVLSGLLPLKHSLFDIKIWGVVQAKDISNMVYSLPSISFNLAPVSNAVVSARLQSLQGAASSSSRRTNMKWLAQSTSNHSTHVRIVGFLGLLYMCGGVVSSFLYITVSKDSLTNDFLWRGFGDSNTHSFLSNWFNANLQLLSSSTAHTMQINDPRHGLFATTNNVTQESVLSSALYATAIQDQVNSLNNVIQGLRVMDSCNLPWIATAYCYADFDQRWHMAYSTQRQQRCLAEATNGAVYMEAMLRNANWPTLTRCWGTALETAVFSGIRGTNGGTAWVQSLQSTSLSMVDEVAYWQAHHITRFATQWQNYKLLGVTETFVVANAMGTSFPITLKRTDSSFHLSAATSFKMYWSFANDLLQVGTNGSSLSGMSLVQQTRNYAYTNSTLQNAMMAGGAVLASPMDPALYLLSITLGPFGVVDMKRVAVPDGLLDLYRAMSQFLKTKLSSSAAIQQAYWSMYALYYLTPHPQAWDRMKFYGGDINCGLNFGGYWRVPFQFFSRNGICAIYLRDYLSPYTHHVLMSIVATGSQAINATTQLNIGRRDPNHAAGIAAVLNTTLGFLKDYFAPMELAQFDALSHDVQATLRDTIGLELMQYWSSDDVNYNLTRVNIFDPTESDWHFFSWFYLFEWVEGKREVVSFQGDLGTITTLSSVQNLDERPVNAQEIPHNVSTYFLVAIEYITVVLFAVGCLVVVSIVASHGYIEGTNMFSFGLVAGHVWVGRPLVLLRGFVAICLLSTSTLTLTQPYAGLVSFFASP</sequence>
<feature type="transmembrane region" description="Helical" evidence="1">
    <location>
        <begin position="449"/>
        <end position="468"/>
    </location>
</feature>
<feature type="transmembrane region" description="Helical" evidence="1">
    <location>
        <begin position="518"/>
        <end position="536"/>
    </location>
</feature>
<keyword evidence="1" id="KW-0472">Membrane</keyword>